<dbReference type="OrthoDB" id="9808602at2"/>
<dbReference type="Pfam" id="PF02397">
    <property type="entry name" value="Bac_transf"/>
    <property type="match status" value="1"/>
</dbReference>
<evidence type="ECO:0000256" key="3">
    <source>
        <dbReference type="ARBA" id="ARBA00022679"/>
    </source>
</evidence>
<dbReference type="RefSeq" id="WP_099644301.1">
    <property type="nucleotide sequence ID" value="NZ_KZ319287.1"/>
</dbReference>
<dbReference type="InterPro" id="IPR017475">
    <property type="entry name" value="EPS_sugar_tfrase"/>
</dbReference>
<feature type="transmembrane region" description="Helical" evidence="7">
    <location>
        <begin position="37"/>
        <end position="58"/>
    </location>
</feature>
<dbReference type="NCBIfam" id="TIGR03025">
    <property type="entry name" value="EPS_sugtrans"/>
    <property type="match status" value="1"/>
</dbReference>
<comment type="subcellular location">
    <subcellularLocation>
        <location evidence="1">Membrane</location>
        <topology evidence="1">Multi-pass membrane protein</topology>
    </subcellularLocation>
</comment>
<feature type="transmembrane region" description="Helical" evidence="7">
    <location>
        <begin position="264"/>
        <end position="288"/>
    </location>
</feature>
<evidence type="ECO:0000313" key="9">
    <source>
        <dbReference type="EMBL" id="PHQ30760.1"/>
    </source>
</evidence>
<protein>
    <submittedName>
        <fullName evidence="9">Undecaprenyl-phosphate glucose phosphotransferase</fullName>
    </submittedName>
</protein>
<dbReference type="GO" id="GO:0016780">
    <property type="term" value="F:phosphotransferase activity, for other substituted phosphate groups"/>
    <property type="evidence" value="ECO:0007669"/>
    <property type="project" value="TreeGrafter"/>
</dbReference>
<evidence type="ECO:0000256" key="2">
    <source>
        <dbReference type="ARBA" id="ARBA00006464"/>
    </source>
</evidence>
<dbReference type="InterPro" id="IPR003362">
    <property type="entry name" value="Bact_transf"/>
</dbReference>
<gene>
    <name evidence="9" type="ORF">CJ305_00590</name>
</gene>
<dbReference type="Gene3D" id="3.40.50.720">
    <property type="entry name" value="NAD(P)-binding Rossmann-like Domain"/>
    <property type="match status" value="1"/>
</dbReference>
<evidence type="ECO:0000313" key="10">
    <source>
        <dbReference type="Proteomes" id="UP000229433"/>
    </source>
</evidence>
<dbReference type="Proteomes" id="UP000229433">
    <property type="component" value="Unassembled WGS sequence"/>
</dbReference>
<name>A0A2G1VVY2_9FLAO</name>
<evidence type="ECO:0000256" key="6">
    <source>
        <dbReference type="ARBA" id="ARBA00023136"/>
    </source>
</evidence>
<evidence type="ECO:0000256" key="5">
    <source>
        <dbReference type="ARBA" id="ARBA00022989"/>
    </source>
</evidence>
<comment type="similarity">
    <text evidence="2">Belongs to the bacterial sugar transferase family.</text>
</comment>
<feature type="transmembrane region" description="Helical" evidence="7">
    <location>
        <begin position="70"/>
        <end position="90"/>
    </location>
</feature>
<reference evidence="9 10" key="1">
    <citation type="submission" date="2017-08" db="EMBL/GenBank/DDBJ databases">
        <title>The whole genome shortgun sequences of strain Leeuwenhoekiella nanhaiensis G18 from the South China Sea.</title>
        <authorList>
            <person name="Liu Q."/>
        </authorList>
    </citation>
    <scope>NUCLEOTIDE SEQUENCE [LARGE SCALE GENOMIC DNA]</scope>
    <source>
        <strain evidence="9 10">G18</strain>
    </source>
</reference>
<keyword evidence="5 7" id="KW-1133">Transmembrane helix</keyword>
<evidence type="ECO:0000256" key="7">
    <source>
        <dbReference type="SAM" id="Phobius"/>
    </source>
</evidence>
<keyword evidence="4 7" id="KW-0812">Transmembrane</keyword>
<feature type="domain" description="Bacterial sugar transferase" evidence="8">
    <location>
        <begin position="259"/>
        <end position="443"/>
    </location>
</feature>
<accession>A0A2G1VVY2</accession>
<evidence type="ECO:0000259" key="8">
    <source>
        <dbReference type="Pfam" id="PF02397"/>
    </source>
</evidence>
<evidence type="ECO:0000256" key="4">
    <source>
        <dbReference type="ARBA" id="ARBA00022692"/>
    </source>
</evidence>
<feature type="transmembrane region" description="Helical" evidence="7">
    <location>
        <begin position="102"/>
        <end position="121"/>
    </location>
</feature>
<dbReference type="EMBL" id="NQXA01000001">
    <property type="protein sequence ID" value="PHQ30760.1"/>
    <property type="molecule type" value="Genomic_DNA"/>
</dbReference>
<dbReference type="AlphaFoldDB" id="A0A2G1VVY2"/>
<comment type="caution">
    <text evidence="9">The sequence shown here is derived from an EMBL/GenBank/DDBJ whole genome shotgun (WGS) entry which is preliminary data.</text>
</comment>
<dbReference type="PANTHER" id="PTHR30576:SF0">
    <property type="entry name" value="UNDECAPRENYL-PHOSPHATE N-ACETYLGALACTOSAMINYL 1-PHOSPHATE TRANSFERASE-RELATED"/>
    <property type="match status" value="1"/>
</dbReference>
<proteinExistence type="inferred from homology"/>
<evidence type="ECO:0000256" key="1">
    <source>
        <dbReference type="ARBA" id="ARBA00004141"/>
    </source>
</evidence>
<dbReference type="PANTHER" id="PTHR30576">
    <property type="entry name" value="COLANIC BIOSYNTHESIS UDP-GLUCOSE LIPID CARRIER TRANSFERASE"/>
    <property type="match status" value="1"/>
</dbReference>
<feature type="transmembrane region" description="Helical" evidence="7">
    <location>
        <begin position="12"/>
        <end position="31"/>
    </location>
</feature>
<organism evidence="9 10">
    <name type="scientific">Leeuwenhoekiella nanhaiensis</name>
    <dbReference type="NCBI Taxonomy" id="1655491"/>
    <lineage>
        <taxon>Bacteria</taxon>
        <taxon>Pseudomonadati</taxon>
        <taxon>Bacteroidota</taxon>
        <taxon>Flavobacteriia</taxon>
        <taxon>Flavobacteriales</taxon>
        <taxon>Flavobacteriaceae</taxon>
        <taxon>Leeuwenhoekiella</taxon>
    </lineage>
</organism>
<dbReference type="GO" id="GO:0016020">
    <property type="term" value="C:membrane"/>
    <property type="evidence" value="ECO:0007669"/>
    <property type="project" value="UniProtKB-SubCell"/>
</dbReference>
<keyword evidence="6 7" id="KW-0472">Membrane</keyword>
<sequence length="450" mass="52325">MNEKSIRHNYLLQPAIALFDLVVITVSALLLSLPTRAFLIFAVYSVFAWLITTVGFGFYKVYRFTPLVRILGLISRQIFLVLLYTLSFFGIFNEIDIELTDILNYLLVSLLIIALFKILVFNLRKKFRTRLGADYVRVVIIGRNAKTEKLRDFFNYNRAYGFKMLQNFDLKNDEISLGEIQNYVLENRIEEVFCSIAELSNSEIKQLIDFADNHLVKLKFLPDNKDIFTKKMDFQYYGYTPILALRTLSLDSPINMFLKRLLDVIISVLVIVGVLSWLTPLLAVVIYFDNKGPLFFKQLRTGLDGREFYCYKFRSMAVNSDANKQQASRNDCRTTRVGRFLRRTSLDEFPQFYNVLMGNMSVVGPRPHMLSHTLDFASQIDKFMLRHLVKPGITGLAQISGYRGEIETKLDIKNRVRLDIFYVENWSILMDLRIIAKTFLQVIYGDKKAY</sequence>
<dbReference type="Pfam" id="PF13727">
    <property type="entry name" value="CoA_binding_3"/>
    <property type="match status" value="1"/>
</dbReference>
<keyword evidence="3 9" id="KW-0808">Transferase</keyword>
<keyword evidence="10" id="KW-1185">Reference proteome</keyword>